<keyword evidence="1" id="KW-1133">Transmembrane helix</keyword>
<dbReference type="AlphaFoldDB" id="A0AAE0UFY4"/>
<evidence type="ECO:0000256" key="1">
    <source>
        <dbReference type="SAM" id="Phobius"/>
    </source>
</evidence>
<dbReference type="Proteomes" id="UP001281003">
    <property type="component" value="Unassembled WGS sequence"/>
</dbReference>
<organism evidence="2 3">
    <name type="scientific">Sordaria brevicollis</name>
    <dbReference type="NCBI Taxonomy" id="83679"/>
    <lineage>
        <taxon>Eukaryota</taxon>
        <taxon>Fungi</taxon>
        <taxon>Dikarya</taxon>
        <taxon>Ascomycota</taxon>
        <taxon>Pezizomycotina</taxon>
        <taxon>Sordariomycetes</taxon>
        <taxon>Sordariomycetidae</taxon>
        <taxon>Sordariales</taxon>
        <taxon>Sordariaceae</taxon>
        <taxon>Sordaria</taxon>
    </lineage>
</organism>
<protein>
    <submittedName>
        <fullName evidence="2">Uncharacterized protein</fullName>
    </submittedName>
</protein>
<keyword evidence="1" id="KW-0812">Transmembrane</keyword>
<proteinExistence type="predicted"/>
<evidence type="ECO:0000313" key="2">
    <source>
        <dbReference type="EMBL" id="KAK3402727.1"/>
    </source>
</evidence>
<reference evidence="2" key="2">
    <citation type="submission" date="2023-07" db="EMBL/GenBank/DDBJ databases">
        <authorList>
            <consortium name="Lawrence Berkeley National Laboratory"/>
            <person name="Haridas S."/>
            <person name="Hensen N."/>
            <person name="Bonometti L."/>
            <person name="Westerberg I."/>
            <person name="Brannstrom I.O."/>
            <person name="Guillou S."/>
            <person name="Cros-Aarteil S."/>
            <person name="Calhoun S."/>
            <person name="Kuo A."/>
            <person name="Mondo S."/>
            <person name="Pangilinan J."/>
            <person name="Riley R."/>
            <person name="LaButti K."/>
            <person name="Andreopoulos B."/>
            <person name="Lipzen A."/>
            <person name="Chen C."/>
            <person name="Yanf M."/>
            <person name="Daum C."/>
            <person name="Ng V."/>
            <person name="Clum A."/>
            <person name="Steindorff A."/>
            <person name="Ohm R."/>
            <person name="Martin F."/>
            <person name="Silar P."/>
            <person name="Natvig D."/>
            <person name="Lalanne C."/>
            <person name="Gautier V."/>
            <person name="Ament-velasquez S.L."/>
            <person name="Kruys A."/>
            <person name="Hutchinson M.I."/>
            <person name="Powell A.J."/>
            <person name="Barry K."/>
            <person name="Miller A.N."/>
            <person name="Grigoriev I.V."/>
            <person name="Debuchy R."/>
            <person name="Gladieux P."/>
            <person name="Thoren M.H."/>
            <person name="Johannesson H."/>
        </authorList>
    </citation>
    <scope>NUCLEOTIDE SEQUENCE</scope>
    <source>
        <strain evidence="2">FGSC 1904</strain>
    </source>
</reference>
<gene>
    <name evidence="2" type="ORF">B0T20DRAFT_398990</name>
</gene>
<keyword evidence="1" id="KW-0472">Membrane</keyword>
<feature type="transmembrane region" description="Helical" evidence="1">
    <location>
        <begin position="129"/>
        <end position="152"/>
    </location>
</feature>
<sequence length="162" mass="18782">MSETVDAGLESRGDLSFLWSPHGLLLAMAVDLAPHVVRYYSATEIGKLLLDRDCFPFWWLFRTREGGFDLGDAKLTVNSRICVSMKQGKKTHHHSNSDYFFTVLVWIQGGEWCLVDRTYLRFWDQSSNLVFGLFEMSISMVYGAWYGILWMGHSEPRWDKLD</sequence>
<reference evidence="2" key="1">
    <citation type="journal article" date="2023" name="Mol. Phylogenet. Evol.">
        <title>Genome-scale phylogeny and comparative genomics of the fungal order Sordariales.</title>
        <authorList>
            <person name="Hensen N."/>
            <person name="Bonometti L."/>
            <person name="Westerberg I."/>
            <person name="Brannstrom I.O."/>
            <person name="Guillou S."/>
            <person name="Cros-Aarteil S."/>
            <person name="Calhoun S."/>
            <person name="Haridas S."/>
            <person name="Kuo A."/>
            <person name="Mondo S."/>
            <person name="Pangilinan J."/>
            <person name="Riley R."/>
            <person name="LaButti K."/>
            <person name="Andreopoulos B."/>
            <person name="Lipzen A."/>
            <person name="Chen C."/>
            <person name="Yan M."/>
            <person name="Daum C."/>
            <person name="Ng V."/>
            <person name="Clum A."/>
            <person name="Steindorff A."/>
            <person name="Ohm R.A."/>
            <person name="Martin F."/>
            <person name="Silar P."/>
            <person name="Natvig D.O."/>
            <person name="Lalanne C."/>
            <person name="Gautier V."/>
            <person name="Ament-Velasquez S.L."/>
            <person name="Kruys A."/>
            <person name="Hutchinson M.I."/>
            <person name="Powell A.J."/>
            <person name="Barry K."/>
            <person name="Miller A.N."/>
            <person name="Grigoriev I.V."/>
            <person name="Debuchy R."/>
            <person name="Gladieux P."/>
            <person name="Hiltunen Thoren M."/>
            <person name="Johannesson H."/>
        </authorList>
    </citation>
    <scope>NUCLEOTIDE SEQUENCE</scope>
    <source>
        <strain evidence="2">FGSC 1904</strain>
    </source>
</reference>
<dbReference type="EMBL" id="JAUTDP010000001">
    <property type="protein sequence ID" value="KAK3402727.1"/>
    <property type="molecule type" value="Genomic_DNA"/>
</dbReference>
<accession>A0AAE0UFY4</accession>
<name>A0AAE0UFY4_SORBR</name>
<comment type="caution">
    <text evidence="2">The sequence shown here is derived from an EMBL/GenBank/DDBJ whole genome shotgun (WGS) entry which is preliminary data.</text>
</comment>
<keyword evidence="3" id="KW-1185">Reference proteome</keyword>
<evidence type="ECO:0000313" key="3">
    <source>
        <dbReference type="Proteomes" id="UP001281003"/>
    </source>
</evidence>